<evidence type="ECO:0000256" key="2">
    <source>
        <dbReference type="ARBA" id="ARBA00022448"/>
    </source>
</evidence>
<reference evidence="9 10" key="1">
    <citation type="submission" date="2014-02" db="EMBL/GenBank/DDBJ databases">
        <title>The small core and large imbalanced accessory genome model reveals a collaborative survival strategy of Sorangium cellulosum strains in nature.</title>
        <authorList>
            <person name="Han K."/>
            <person name="Peng R."/>
            <person name="Blom J."/>
            <person name="Li Y.-Z."/>
        </authorList>
    </citation>
    <scope>NUCLEOTIDE SEQUENCE [LARGE SCALE GENOMIC DNA]</scope>
    <source>
        <strain evidence="9 10">So0157-18</strain>
    </source>
</reference>
<dbReference type="Gene3D" id="1.10.3720.10">
    <property type="entry name" value="MetI-like"/>
    <property type="match status" value="1"/>
</dbReference>
<dbReference type="InterPro" id="IPR035906">
    <property type="entry name" value="MetI-like_sf"/>
</dbReference>
<sequence length="261" mass="28557">SALAGIMLIPFAVVVFNALKTPAEYTANGPLAPPEGLHLEGIRTFWERVGFGRVLFNSLLISGSVAVLAVLLSVLNAYALGIGRIKLRMSVLVLLLMANTLPQESLVYPLYTLANELGLYDTRISVVIVFTVIQSAFGTYLLSSVMSAFPRPLLDAARIDGASRWQILWRVVVPVVWPTLTVMLVFFFIWTWNEFLIPLIFLISNDNQTVSVALGVLQGQRLMDATMSSAAALLGLLPTVVFFLIFQRTLSRGLTAGAIKE</sequence>
<keyword evidence="4 7" id="KW-0812">Transmembrane</keyword>
<feature type="non-terminal residue" evidence="9">
    <location>
        <position position="1"/>
    </location>
</feature>
<dbReference type="Pfam" id="PF00528">
    <property type="entry name" value="BPD_transp_1"/>
    <property type="match status" value="1"/>
</dbReference>
<evidence type="ECO:0000256" key="6">
    <source>
        <dbReference type="ARBA" id="ARBA00023136"/>
    </source>
</evidence>
<feature type="transmembrane region" description="Helical" evidence="7">
    <location>
        <begin position="123"/>
        <end position="146"/>
    </location>
</feature>
<keyword evidence="2 7" id="KW-0813">Transport</keyword>
<protein>
    <submittedName>
        <fullName evidence="9">ABC transporter permease</fullName>
    </submittedName>
</protein>
<gene>
    <name evidence="9" type="ORF">BE04_01780</name>
</gene>
<dbReference type="PANTHER" id="PTHR43744">
    <property type="entry name" value="ABC TRANSPORTER PERMEASE PROTEIN MG189-RELATED-RELATED"/>
    <property type="match status" value="1"/>
</dbReference>
<proteinExistence type="inferred from homology"/>
<feature type="transmembrane region" description="Helical" evidence="7">
    <location>
        <begin position="229"/>
        <end position="246"/>
    </location>
</feature>
<dbReference type="Proteomes" id="UP000075604">
    <property type="component" value="Unassembled WGS sequence"/>
</dbReference>
<evidence type="ECO:0000256" key="4">
    <source>
        <dbReference type="ARBA" id="ARBA00022692"/>
    </source>
</evidence>
<feature type="transmembrane region" description="Helical" evidence="7">
    <location>
        <begin position="91"/>
        <end position="111"/>
    </location>
</feature>
<comment type="caution">
    <text evidence="9">The sequence shown here is derived from an EMBL/GenBank/DDBJ whole genome shotgun (WGS) entry which is preliminary data.</text>
</comment>
<dbReference type="EMBL" id="JELX01001410">
    <property type="protein sequence ID" value="KYF59108.1"/>
    <property type="molecule type" value="Genomic_DNA"/>
</dbReference>
<dbReference type="CDD" id="cd06261">
    <property type="entry name" value="TM_PBP2"/>
    <property type="match status" value="1"/>
</dbReference>
<keyword evidence="6 7" id="KW-0472">Membrane</keyword>
<dbReference type="SUPFAM" id="SSF161098">
    <property type="entry name" value="MetI-like"/>
    <property type="match status" value="1"/>
</dbReference>
<evidence type="ECO:0000256" key="7">
    <source>
        <dbReference type="RuleBase" id="RU363032"/>
    </source>
</evidence>
<organism evidence="9 10">
    <name type="scientific">Sorangium cellulosum</name>
    <name type="common">Polyangium cellulosum</name>
    <dbReference type="NCBI Taxonomy" id="56"/>
    <lineage>
        <taxon>Bacteria</taxon>
        <taxon>Pseudomonadati</taxon>
        <taxon>Myxococcota</taxon>
        <taxon>Polyangia</taxon>
        <taxon>Polyangiales</taxon>
        <taxon>Polyangiaceae</taxon>
        <taxon>Sorangium</taxon>
    </lineage>
</organism>
<keyword evidence="5 7" id="KW-1133">Transmembrane helix</keyword>
<evidence type="ECO:0000256" key="5">
    <source>
        <dbReference type="ARBA" id="ARBA00022989"/>
    </source>
</evidence>
<dbReference type="AlphaFoldDB" id="A0A150PUI6"/>
<evidence type="ECO:0000259" key="8">
    <source>
        <dbReference type="PROSITE" id="PS50928"/>
    </source>
</evidence>
<evidence type="ECO:0000313" key="10">
    <source>
        <dbReference type="Proteomes" id="UP000075604"/>
    </source>
</evidence>
<name>A0A150PUI6_SORCE</name>
<dbReference type="PANTHER" id="PTHR43744:SF12">
    <property type="entry name" value="ABC TRANSPORTER PERMEASE PROTEIN MG189-RELATED"/>
    <property type="match status" value="1"/>
</dbReference>
<evidence type="ECO:0000313" key="9">
    <source>
        <dbReference type="EMBL" id="KYF59108.1"/>
    </source>
</evidence>
<evidence type="ECO:0000256" key="3">
    <source>
        <dbReference type="ARBA" id="ARBA00022475"/>
    </source>
</evidence>
<comment type="subcellular location">
    <subcellularLocation>
        <location evidence="1 7">Cell membrane</location>
        <topology evidence="1 7">Multi-pass membrane protein</topology>
    </subcellularLocation>
</comment>
<feature type="transmembrane region" description="Helical" evidence="7">
    <location>
        <begin position="167"/>
        <end position="189"/>
    </location>
</feature>
<keyword evidence="3" id="KW-1003">Cell membrane</keyword>
<dbReference type="GO" id="GO:0005886">
    <property type="term" value="C:plasma membrane"/>
    <property type="evidence" value="ECO:0007669"/>
    <property type="project" value="UniProtKB-SubCell"/>
</dbReference>
<feature type="transmembrane region" description="Helical" evidence="7">
    <location>
        <begin position="54"/>
        <end position="79"/>
    </location>
</feature>
<comment type="similarity">
    <text evidence="7">Belongs to the binding-protein-dependent transport system permease family.</text>
</comment>
<accession>A0A150PUI6</accession>
<dbReference type="PROSITE" id="PS50928">
    <property type="entry name" value="ABC_TM1"/>
    <property type="match status" value="1"/>
</dbReference>
<evidence type="ECO:0000256" key="1">
    <source>
        <dbReference type="ARBA" id="ARBA00004651"/>
    </source>
</evidence>
<dbReference type="InterPro" id="IPR000515">
    <property type="entry name" value="MetI-like"/>
</dbReference>
<feature type="domain" description="ABC transmembrane type-1" evidence="8">
    <location>
        <begin position="55"/>
        <end position="246"/>
    </location>
</feature>
<dbReference type="GO" id="GO:0055085">
    <property type="term" value="P:transmembrane transport"/>
    <property type="evidence" value="ECO:0007669"/>
    <property type="project" value="InterPro"/>
</dbReference>